<reference evidence="3 4" key="1">
    <citation type="submission" date="2016-10" db="EMBL/GenBank/DDBJ databases">
        <authorList>
            <person name="de Groot N.N."/>
        </authorList>
    </citation>
    <scope>NUCLEOTIDE SEQUENCE [LARGE SCALE GENOMIC DNA]</scope>
    <source>
        <strain evidence="3 4">CGMCC 4.5681</strain>
    </source>
</reference>
<name>A0A1G9AI82_9ACTN</name>
<feature type="transmembrane region" description="Helical" evidence="1">
    <location>
        <begin position="55"/>
        <end position="74"/>
    </location>
</feature>
<dbReference type="InterPro" id="IPR025403">
    <property type="entry name" value="TgpA-like_C"/>
</dbReference>
<keyword evidence="1" id="KW-0812">Transmembrane</keyword>
<dbReference type="STRING" id="683260.SAMN05421874_106215"/>
<dbReference type="AlphaFoldDB" id="A0A1G9AI82"/>
<feature type="domain" description="Protein-glutamine gamma-glutamyltransferase-like C-terminal" evidence="2">
    <location>
        <begin position="122"/>
        <end position="189"/>
    </location>
</feature>
<dbReference type="EMBL" id="FNFB01000006">
    <property type="protein sequence ID" value="SDK27069.1"/>
    <property type="molecule type" value="Genomic_DNA"/>
</dbReference>
<keyword evidence="1" id="KW-0472">Membrane</keyword>
<dbReference type="OrthoDB" id="3389322at2"/>
<evidence type="ECO:0000313" key="4">
    <source>
        <dbReference type="Proteomes" id="UP000198683"/>
    </source>
</evidence>
<keyword evidence="1" id="KW-1133">Transmembrane helix</keyword>
<evidence type="ECO:0000313" key="3">
    <source>
        <dbReference type="EMBL" id="SDK27069.1"/>
    </source>
</evidence>
<dbReference type="Proteomes" id="UP000198683">
    <property type="component" value="Unassembled WGS sequence"/>
</dbReference>
<accession>A0A1G9AI82</accession>
<sequence length="213" mass="22498">MSPIGRDEAARQAATELLDPKYQHESLLDLVYRRVMQFLGDLADVATGGGTTGGVIAAVLIMLILLGVVSLVTWRLRATSRRRSAATGALFGERTLTAAEHRRAADGLAAEGRWAEAVRERLRAIARDLEDRALVDGMPGRTAHELAAEAAKSLPSFEAELAGAARSFDDVTYGGAPGTREAYDAMASLDTRLQQARPTLTTTASGAYGGGAS</sequence>
<evidence type="ECO:0000256" key="1">
    <source>
        <dbReference type="SAM" id="Phobius"/>
    </source>
</evidence>
<keyword evidence="4" id="KW-1185">Reference proteome</keyword>
<dbReference type="Pfam" id="PF13559">
    <property type="entry name" value="DUF4129"/>
    <property type="match status" value="1"/>
</dbReference>
<organism evidence="3 4">
    <name type="scientific">Nonomuraea maritima</name>
    <dbReference type="NCBI Taxonomy" id="683260"/>
    <lineage>
        <taxon>Bacteria</taxon>
        <taxon>Bacillati</taxon>
        <taxon>Actinomycetota</taxon>
        <taxon>Actinomycetes</taxon>
        <taxon>Streptosporangiales</taxon>
        <taxon>Streptosporangiaceae</taxon>
        <taxon>Nonomuraea</taxon>
    </lineage>
</organism>
<gene>
    <name evidence="3" type="ORF">SAMN05421874_106215</name>
</gene>
<evidence type="ECO:0000259" key="2">
    <source>
        <dbReference type="Pfam" id="PF13559"/>
    </source>
</evidence>
<proteinExistence type="predicted"/>
<protein>
    <recommendedName>
        <fullName evidence="2">Protein-glutamine gamma-glutamyltransferase-like C-terminal domain-containing protein</fullName>
    </recommendedName>
</protein>